<dbReference type="EMBL" id="MH898667">
    <property type="protein sequence ID" value="AYQ93345.1"/>
    <property type="molecule type" value="Genomic_DNA"/>
</dbReference>
<name>A0A3G3LKV2_9EUGL</name>
<keyword evidence="6 9" id="KW-1133">Transmembrane helix</keyword>
<evidence type="ECO:0000256" key="4">
    <source>
        <dbReference type="ARBA" id="ARBA00022692"/>
    </source>
</evidence>
<organism evidence="10">
    <name type="scientific">Phacus inflexus</name>
    <dbReference type="NCBI Taxonomy" id="461210"/>
    <lineage>
        <taxon>Eukaryota</taxon>
        <taxon>Discoba</taxon>
        <taxon>Euglenozoa</taxon>
        <taxon>Euglenida</taxon>
        <taxon>Spirocuta</taxon>
        <taxon>Euglenophyceae</taxon>
        <taxon>Euglenales</taxon>
        <taxon>Phacaceae</taxon>
        <taxon>Phacus</taxon>
    </lineage>
</organism>
<proteinExistence type="inferred from homology"/>
<dbReference type="SUPFAM" id="SSF81548">
    <property type="entry name" value="Subunit XII of photosystem I reaction centre, PsaM"/>
    <property type="match status" value="1"/>
</dbReference>
<sequence>MEITISQVFIILALSLVPAALALRLGTELLK</sequence>
<evidence type="ECO:0000256" key="8">
    <source>
        <dbReference type="ARBA" id="ARBA00023136"/>
    </source>
</evidence>
<evidence type="ECO:0000313" key="10">
    <source>
        <dbReference type="EMBL" id="AYQ93345.1"/>
    </source>
</evidence>
<accession>A0A3G3LKV2</accession>
<dbReference type="InterPro" id="IPR010010">
    <property type="entry name" value="PSI_PsaM"/>
</dbReference>
<dbReference type="InterPro" id="IPR037279">
    <property type="entry name" value="PSI_PsaM_sf"/>
</dbReference>
<keyword evidence="8 9" id="KW-0472">Membrane</keyword>
<dbReference type="NCBIfam" id="TIGR03053">
    <property type="entry name" value="PS_I_psaM"/>
    <property type="match status" value="1"/>
</dbReference>
<evidence type="ECO:0000256" key="6">
    <source>
        <dbReference type="ARBA" id="ARBA00022989"/>
    </source>
</evidence>
<keyword evidence="1 10" id="KW-0150">Chloroplast</keyword>
<evidence type="ECO:0000256" key="2">
    <source>
        <dbReference type="ARBA" id="ARBA00022531"/>
    </source>
</evidence>
<evidence type="ECO:0000256" key="3">
    <source>
        <dbReference type="ARBA" id="ARBA00022640"/>
    </source>
</evidence>
<evidence type="ECO:0000256" key="5">
    <source>
        <dbReference type="ARBA" id="ARBA00022836"/>
    </source>
</evidence>
<evidence type="ECO:0000256" key="1">
    <source>
        <dbReference type="ARBA" id="ARBA00022528"/>
    </source>
</evidence>
<evidence type="ECO:0000256" key="7">
    <source>
        <dbReference type="ARBA" id="ARBA00023078"/>
    </source>
</evidence>
<keyword evidence="7 9" id="KW-0793">Thylakoid</keyword>
<reference evidence="10" key="1">
    <citation type="journal article" date="2018" name="Sci. Rep.">
        <title>Dynamic evolution of inverted repeats in Euglenophyta plastid genomes.</title>
        <authorList>
            <person name="Karnkowska A."/>
            <person name="Bennett M.S."/>
            <person name="Triemer R.E."/>
        </authorList>
    </citation>
    <scope>NUCLEOTIDE SEQUENCE</scope>
</reference>
<keyword evidence="5 9" id="KW-0603">Photosystem I</keyword>
<protein>
    <recommendedName>
        <fullName evidence="9">Photosystem I reaction center subunit XII</fullName>
    </recommendedName>
    <alternativeName>
        <fullName evidence="9">PSI-M</fullName>
    </alternativeName>
</protein>
<keyword evidence="3 10" id="KW-0934">Plastid</keyword>
<dbReference type="AlphaFoldDB" id="A0A3G3LKV2"/>
<gene>
    <name evidence="9" type="primary">psaM</name>
</gene>
<dbReference type="GO" id="GO:0015979">
    <property type="term" value="P:photosynthesis"/>
    <property type="evidence" value="ECO:0007669"/>
    <property type="project" value="UniProtKB-UniRule"/>
</dbReference>
<evidence type="ECO:0000256" key="9">
    <source>
        <dbReference type="HAMAP-Rule" id="MF_00828"/>
    </source>
</evidence>
<dbReference type="GO" id="GO:0009522">
    <property type="term" value="C:photosystem I"/>
    <property type="evidence" value="ECO:0007669"/>
    <property type="project" value="UniProtKB-KW"/>
</dbReference>
<geneLocation type="chloroplast" evidence="10"/>
<dbReference type="HAMAP" id="MF_00828">
    <property type="entry name" value="PSI_PsaM"/>
    <property type="match status" value="1"/>
</dbReference>
<keyword evidence="4 9" id="KW-0812">Transmembrane</keyword>
<comment type="similarity">
    <text evidence="9">Belongs to the PsaM family.</text>
</comment>
<dbReference type="GO" id="GO:0009535">
    <property type="term" value="C:chloroplast thylakoid membrane"/>
    <property type="evidence" value="ECO:0007669"/>
    <property type="project" value="UniProtKB-SubCell"/>
</dbReference>
<dbReference type="Pfam" id="PF07465">
    <property type="entry name" value="PsaM"/>
    <property type="match status" value="1"/>
</dbReference>
<comment type="subcellular location">
    <subcellularLocation>
        <location evidence="9">Plastid</location>
        <location evidence="9">Chloroplast thylakoid membrane</location>
        <topology evidence="9">Single-pass membrane protein</topology>
    </subcellularLocation>
</comment>
<keyword evidence="2 9" id="KW-0602">Photosynthesis</keyword>